<keyword evidence="8 12" id="KW-0812">Transmembrane</keyword>
<comment type="subunit">
    <text evidence="4">The accessory proteins ExbB and ExbD seem to form a complex with TonB.</text>
</comment>
<comment type="subcellular location">
    <subcellularLocation>
        <location evidence="2">Cell inner membrane</location>
        <topology evidence="2">Single-pass type II membrane protein</topology>
    </subcellularLocation>
    <subcellularLocation>
        <location evidence="12">Cell membrane</location>
        <topology evidence="12">Single-pass type II membrane protein</topology>
    </subcellularLocation>
</comment>
<dbReference type="InterPro" id="IPR003400">
    <property type="entry name" value="ExbD"/>
</dbReference>
<keyword evidence="9 12" id="KW-0653">Protein transport</keyword>
<accession>A0A2S6HKP8</accession>
<comment type="similarity">
    <text evidence="3 12">Belongs to the ExbD/TolR family.</text>
</comment>
<evidence type="ECO:0000256" key="4">
    <source>
        <dbReference type="ARBA" id="ARBA00011471"/>
    </source>
</evidence>
<reference evidence="14 15" key="1">
    <citation type="submission" date="2018-02" db="EMBL/GenBank/DDBJ databases">
        <title>Subsurface microbial communities from deep shales in Ohio and West Virginia, USA.</title>
        <authorList>
            <person name="Wrighton K."/>
        </authorList>
    </citation>
    <scope>NUCLEOTIDE SEQUENCE [LARGE SCALE GENOMIC DNA]</scope>
    <source>
        <strain evidence="14 15">OWC-DMM</strain>
    </source>
</reference>
<evidence type="ECO:0000313" key="15">
    <source>
        <dbReference type="Proteomes" id="UP000240010"/>
    </source>
</evidence>
<evidence type="ECO:0000256" key="2">
    <source>
        <dbReference type="ARBA" id="ARBA00004249"/>
    </source>
</evidence>
<evidence type="ECO:0000256" key="7">
    <source>
        <dbReference type="ARBA" id="ARBA00022519"/>
    </source>
</evidence>
<keyword evidence="7" id="KW-0997">Cell inner membrane</keyword>
<evidence type="ECO:0000256" key="3">
    <source>
        <dbReference type="ARBA" id="ARBA00005811"/>
    </source>
</evidence>
<comment type="caution">
    <text evidence="14">The sequence shown here is derived from an EMBL/GenBank/DDBJ whole genome shotgun (WGS) entry which is preliminary data.</text>
</comment>
<evidence type="ECO:0000256" key="9">
    <source>
        <dbReference type="ARBA" id="ARBA00022927"/>
    </source>
</evidence>
<keyword evidence="11 13" id="KW-0472">Membrane</keyword>
<keyword evidence="6" id="KW-1003">Cell membrane</keyword>
<gene>
    <name evidence="14" type="ORF">B0F87_101379</name>
</gene>
<dbReference type="Gene3D" id="3.30.420.270">
    <property type="match status" value="1"/>
</dbReference>
<evidence type="ECO:0000256" key="1">
    <source>
        <dbReference type="ARBA" id="ARBA00003540"/>
    </source>
</evidence>
<evidence type="ECO:0000256" key="13">
    <source>
        <dbReference type="SAM" id="Phobius"/>
    </source>
</evidence>
<dbReference type="AlphaFoldDB" id="A0A2S6HKP8"/>
<comment type="function">
    <text evidence="1">Involved in the TonB-dependent energy-dependent transport of various receptor-bound substrates.</text>
</comment>
<protein>
    <submittedName>
        <fullName evidence="14">Biopolymer transport protein ExbD</fullName>
    </submittedName>
</protein>
<dbReference type="Proteomes" id="UP000240010">
    <property type="component" value="Unassembled WGS sequence"/>
</dbReference>
<dbReference type="EMBL" id="PTIZ01000001">
    <property type="protein sequence ID" value="PPK77997.1"/>
    <property type="molecule type" value="Genomic_DNA"/>
</dbReference>
<dbReference type="RefSeq" id="WP_104427387.1">
    <property type="nucleotide sequence ID" value="NZ_PTIZ01000001.1"/>
</dbReference>
<dbReference type="GO" id="GO:0022857">
    <property type="term" value="F:transmembrane transporter activity"/>
    <property type="evidence" value="ECO:0007669"/>
    <property type="project" value="InterPro"/>
</dbReference>
<evidence type="ECO:0000256" key="12">
    <source>
        <dbReference type="RuleBase" id="RU003879"/>
    </source>
</evidence>
<keyword evidence="10 13" id="KW-1133">Transmembrane helix</keyword>
<evidence type="ECO:0000256" key="5">
    <source>
        <dbReference type="ARBA" id="ARBA00022448"/>
    </source>
</evidence>
<evidence type="ECO:0000256" key="8">
    <source>
        <dbReference type="ARBA" id="ARBA00022692"/>
    </source>
</evidence>
<evidence type="ECO:0000313" key="14">
    <source>
        <dbReference type="EMBL" id="PPK77997.1"/>
    </source>
</evidence>
<organism evidence="14 15">
    <name type="scientific">Methylobacter tundripaludum</name>
    <dbReference type="NCBI Taxonomy" id="173365"/>
    <lineage>
        <taxon>Bacteria</taxon>
        <taxon>Pseudomonadati</taxon>
        <taxon>Pseudomonadota</taxon>
        <taxon>Gammaproteobacteria</taxon>
        <taxon>Methylococcales</taxon>
        <taxon>Methylococcaceae</taxon>
        <taxon>Methylobacter</taxon>
    </lineage>
</organism>
<sequence>MAFKPQSEDEGAMSDINVTPLVDVMLVLVIILLVTAPLLTQSVHVTLPKTATTTPDVKEQPLQLGVDAQGLITLNKLPMTDLATLETALKDELLRNPEIGLHLYADQDVVYSKVAEVMATVQHAGIAKIAFVTEEQ</sequence>
<evidence type="ECO:0000256" key="6">
    <source>
        <dbReference type="ARBA" id="ARBA00022475"/>
    </source>
</evidence>
<keyword evidence="5 12" id="KW-0813">Transport</keyword>
<evidence type="ECO:0000256" key="10">
    <source>
        <dbReference type="ARBA" id="ARBA00022989"/>
    </source>
</evidence>
<dbReference type="GO" id="GO:0005886">
    <property type="term" value="C:plasma membrane"/>
    <property type="evidence" value="ECO:0007669"/>
    <property type="project" value="UniProtKB-SubCell"/>
</dbReference>
<name>A0A2S6HKP8_9GAMM</name>
<dbReference type="PANTHER" id="PTHR30558:SF12">
    <property type="entry name" value="BIOPOLYMER TRANSPORT PROTEIN EXBD"/>
    <property type="match status" value="1"/>
</dbReference>
<dbReference type="GO" id="GO:0015031">
    <property type="term" value="P:protein transport"/>
    <property type="evidence" value="ECO:0007669"/>
    <property type="project" value="UniProtKB-KW"/>
</dbReference>
<dbReference type="Pfam" id="PF02472">
    <property type="entry name" value="ExbD"/>
    <property type="match status" value="1"/>
</dbReference>
<evidence type="ECO:0000256" key="11">
    <source>
        <dbReference type="ARBA" id="ARBA00023136"/>
    </source>
</evidence>
<dbReference type="PANTHER" id="PTHR30558">
    <property type="entry name" value="EXBD MEMBRANE COMPONENT OF PMF-DRIVEN MACROMOLECULE IMPORT SYSTEM"/>
    <property type="match status" value="1"/>
</dbReference>
<proteinExistence type="inferred from homology"/>
<feature type="transmembrane region" description="Helical" evidence="13">
    <location>
        <begin position="20"/>
        <end position="39"/>
    </location>
</feature>